<accession>A0ABS2FX51</accession>
<sequence length="100" mass="11811">MNETLRSLYDRFYTPLPLAEYEQEVETCHRQLIERLEKPERKLVLQIIDTQNHIIEERSLDSFLCGFRLAWELAGELNHYQENRHLSSAEEAETDACSVS</sequence>
<dbReference type="EMBL" id="JACSNX010000011">
    <property type="protein sequence ID" value="MBM6851461.1"/>
    <property type="molecule type" value="Genomic_DNA"/>
</dbReference>
<comment type="caution">
    <text evidence="1">The sequence shown here is derived from an EMBL/GenBank/DDBJ whole genome shotgun (WGS) entry which is preliminary data.</text>
</comment>
<organism evidence="1 2">
    <name type="scientific">Oscillibacter valericigenes</name>
    <dbReference type="NCBI Taxonomy" id="351091"/>
    <lineage>
        <taxon>Bacteria</taxon>
        <taxon>Bacillati</taxon>
        <taxon>Bacillota</taxon>
        <taxon>Clostridia</taxon>
        <taxon>Eubacteriales</taxon>
        <taxon>Oscillospiraceae</taxon>
        <taxon>Oscillibacter</taxon>
    </lineage>
</organism>
<gene>
    <name evidence="1" type="ORF">H9X91_08440</name>
</gene>
<protein>
    <submittedName>
        <fullName evidence="1">Uncharacterized protein</fullName>
    </submittedName>
</protein>
<dbReference type="Pfam" id="PF20648">
    <property type="entry name" value="DUF6809"/>
    <property type="match status" value="1"/>
</dbReference>
<dbReference type="Proteomes" id="UP000719500">
    <property type="component" value="Unassembled WGS sequence"/>
</dbReference>
<dbReference type="InterPro" id="IPR049215">
    <property type="entry name" value="DUF6809"/>
</dbReference>
<reference evidence="1 2" key="1">
    <citation type="journal article" date="2021" name="Sci. Rep.">
        <title>The distribution of antibiotic resistance genes in chicken gut microbiota commensals.</title>
        <authorList>
            <person name="Juricova H."/>
            <person name="Matiasovicova J."/>
            <person name="Kubasova T."/>
            <person name="Cejkova D."/>
            <person name="Rychlik I."/>
        </authorList>
    </citation>
    <scope>NUCLEOTIDE SEQUENCE [LARGE SCALE GENOMIC DNA]</scope>
    <source>
        <strain evidence="1 2">An411</strain>
    </source>
</reference>
<keyword evidence="2" id="KW-1185">Reference proteome</keyword>
<proteinExistence type="predicted"/>
<evidence type="ECO:0000313" key="1">
    <source>
        <dbReference type="EMBL" id="MBM6851461.1"/>
    </source>
</evidence>
<dbReference type="RefSeq" id="WP_204804290.1">
    <property type="nucleotide sequence ID" value="NZ_JACSNX010000011.1"/>
</dbReference>
<name>A0ABS2FX51_9FIRM</name>
<evidence type="ECO:0000313" key="2">
    <source>
        <dbReference type="Proteomes" id="UP000719500"/>
    </source>
</evidence>